<dbReference type="Proteomes" id="UP000784294">
    <property type="component" value="Unassembled WGS sequence"/>
</dbReference>
<sequence>MGKVLDGENQSRSRYLAILEGEEARWRTHQKQIPGQLLPQALLVLCPQAATSKGRNFRRFFMFSVSRQQLLLVTTPSDQLPQANELHRARAGIELTTMCTVGRRLNHLATRKGSFTRGSRECIDFVRQKITWQYIKTLGCNSHLEPRPCGASSNALVYGPGVPGSNPGWDLCTRMNA</sequence>
<organism evidence="1 2">
    <name type="scientific">Protopolystoma xenopodis</name>
    <dbReference type="NCBI Taxonomy" id="117903"/>
    <lineage>
        <taxon>Eukaryota</taxon>
        <taxon>Metazoa</taxon>
        <taxon>Spiralia</taxon>
        <taxon>Lophotrochozoa</taxon>
        <taxon>Platyhelminthes</taxon>
        <taxon>Monogenea</taxon>
        <taxon>Polyopisthocotylea</taxon>
        <taxon>Polystomatidea</taxon>
        <taxon>Polystomatidae</taxon>
        <taxon>Protopolystoma</taxon>
    </lineage>
</organism>
<evidence type="ECO:0000313" key="1">
    <source>
        <dbReference type="EMBL" id="VEL42310.1"/>
    </source>
</evidence>
<proteinExistence type="predicted"/>
<evidence type="ECO:0000313" key="2">
    <source>
        <dbReference type="Proteomes" id="UP000784294"/>
    </source>
</evidence>
<keyword evidence="2" id="KW-1185">Reference proteome</keyword>
<protein>
    <submittedName>
        <fullName evidence="1">Uncharacterized protein</fullName>
    </submittedName>
</protein>
<accession>A0A3S5BVR9</accession>
<dbReference type="EMBL" id="CAAALY010273735">
    <property type="protein sequence ID" value="VEL42310.1"/>
    <property type="molecule type" value="Genomic_DNA"/>
</dbReference>
<comment type="caution">
    <text evidence="1">The sequence shown here is derived from an EMBL/GenBank/DDBJ whole genome shotgun (WGS) entry which is preliminary data.</text>
</comment>
<name>A0A3S5BVR9_9PLAT</name>
<gene>
    <name evidence="1" type="ORF">PXEA_LOCUS35750</name>
</gene>
<dbReference type="AlphaFoldDB" id="A0A3S5BVR9"/>
<reference evidence="1" key="1">
    <citation type="submission" date="2018-11" db="EMBL/GenBank/DDBJ databases">
        <authorList>
            <consortium name="Pathogen Informatics"/>
        </authorList>
    </citation>
    <scope>NUCLEOTIDE SEQUENCE</scope>
</reference>